<evidence type="ECO:0000256" key="2">
    <source>
        <dbReference type="ARBA" id="ARBA00022448"/>
    </source>
</evidence>
<feature type="transmembrane region" description="Helical" evidence="7">
    <location>
        <begin position="440"/>
        <end position="462"/>
    </location>
</feature>
<dbReference type="Proteomes" id="UP000827721">
    <property type="component" value="Unassembled WGS sequence"/>
</dbReference>
<name>A0ABQ8IFI5_9ROSI</name>
<reference evidence="9 10" key="1">
    <citation type="submission" date="2021-02" db="EMBL/GenBank/DDBJ databases">
        <title>Plant Genome Project.</title>
        <authorList>
            <person name="Zhang R.-G."/>
        </authorList>
    </citation>
    <scope>NUCLEOTIDE SEQUENCE [LARGE SCALE GENOMIC DNA]</scope>
    <source>
        <tissue evidence="9">Leaves</tissue>
    </source>
</reference>
<feature type="domain" description="Amino acid transporter transmembrane" evidence="8">
    <location>
        <begin position="29"/>
        <end position="460"/>
    </location>
</feature>
<feature type="transmembrane region" description="Helical" evidence="7">
    <location>
        <begin position="273"/>
        <end position="294"/>
    </location>
</feature>
<comment type="subcellular location">
    <subcellularLocation>
        <location evidence="1">Membrane</location>
    </subcellularLocation>
</comment>
<protein>
    <recommendedName>
        <fullName evidence="8">Amino acid transporter transmembrane domain-containing protein</fullName>
    </recommendedName>
</protein>
<evidence type="ECO:0000256" key="3">
    <source>
        <dbReference type="ARBA" id="ARBA00022692"/>
    </source>
</evidence>
<evidence type="ECO:0000313" key="10">
    <source>
        <dbReference type="Proteomes" id="UP000827721"/>
    </source>
</evidence>
<evidence type="ECO:0000259" key="8">
    <source>
        <dbReference type="Pfam" id="PF01490"/>
    </source>
</evidence>
<keyword evidence="5 7" id="KW-1133">Transmembrane helix</keyword>
<keyword evidence="10" id="KW-1185">Reference proteome</keyword>
<evidence type="ECO:0000256" key="6">
    <source>
        <dbReference type="ARBA" id="ARBA00023136"/>
    </source>
</evidence>
<evidence type="ECO:0000313" key="9">
    <source>
        <dbReference type="EMBL" id="KAH7575435.1"/>
    </source>
</evidence>
<evidence type="ECO:0000256" key="5">
    <source>
        <dbReference type="ARBA" id="ARBA00022989"/>
    </source>
</evidence>
<feature type="transmembrane region" description="Helical" evidence="7">
    <location>
        <begin position="378"/>
        <end position="395"/>
    </location>
</feature>
<keyword evidence="2" id="KW-0813">Transport</keyword>
<feature type="transmembrane region" description="Helical" evidence="7">
    <location>
        <begin position="314"/>
        <end position="335"/>
    </location>
</feature>
<sequence>MAPEMQKRTFAIDTGDIDSRFDDDGRLKRTGTVMTASAHIITAVIGSGVLSLAWALAQLGWIVGPLALTIFSVITWFTSTLLADSYRSPHTGTRNYTYMDAVKNNLGGMKYKFCGLSQYGNLVGSTIGYTITASISMAAVQRSNCFHKNGHEAGCHTSNNMFMIIFGVTQIILSQIPDFHELSALSIIAAIMSFAYSFIGLGLSIAKLAGGNTGKTTLGGVQIGVDVTVAQKLWSSLQAVGNIAFAYAYSSVLIEIQDTLKSSPPENQEMKKASLIGVSVTTSFYLLCGILGYAAFGNDAPGNFLTGFGFYEPFWLVDIANLCIVIHLVGAYQVFCQPTFTMVENWCNRRWPESKFVTKGYAVTFPFCRVYNVNLFRLIWRTLYVIVTTVIAMIFPFFNNVLALLGAISFWPLTVYFPVEMYISRAKIPRFSSVWMCLKILIGVCLVISLLAAVSSIEGIVVDVRAYKPFHS</sequence>
<keyword evidence="4" id="KW-0029">Amino-acid transport</keyword>
<keyword evidence="3 7" id="KW-0812">Transmembrane</keyword>
<dbReference type="PANTHER" id="PTHR48017">
    <property type="entry name" value="OS05G0424000 PROTEIN-RELATED"/>
    <property type="match status" value="1"/>
</dbReference>
<accession>A0ABQ8IFI5</accession>
<keyword evidence="6 7" id="KW-0472">Membrane</keyword>
<dbReference type="Pfam" id="PF01490">
    <property type="entry name" value="Aa_trans"/>
    <property type="match status" value="1"/>
</dbReference>
<evidence type="ECO:0000256" key="7">
    <source>
        <dbReference type="SAM" id="Phobius"/>
    </source>
</evidence>
<proteinExistence type="predicted"/>
<feature type="transmembrane region" description="Helical" evidence="7">
    <location>
        <begin position="182"/>
        <end position="206"/>
    </location>
</feature>
<dbReference type="EMBL" id="JAFEMO010000002">
    <property type="protein sequence ID" value="KAH7575435.1"/>
    <property type="molecule type" value="Genomic_DNA"/>
</dbReference>
<feature type="transmembrane region" description="Helical" evidence="7">
    <location>
        <begin position="401"/>
        <end position="419"/>
    </location>
</feature>
<feature type="transmembrane region" description="Helical" evidence="7">
    <location>
        <begin position="36"/>
        <end position="56"/>
    </location>
</feature>
<comment type="caution">
    <text evidence="9">The sequence shown here is derived from an EMBL/GenBank/DDBJ whole genome shotgun (WGS) entry which is preliminary data.</text>
</comment>
<dbReference type="InterPro" id="IPR013057">
    <property type="entry name" value="AA_transpt_TM"/>
</dbReference>
<evidence type="ECO:0000256" key="4">
    <source>
        <dbReference type="ARBA" id="ARBA00022970"/>
    </source>
</evidence>
<gene>
    <name evidence="9" type="ORF">JRO89_XS02G0111600</name>
</gene>
<feature type="transmembrane region" description="Helical" evidence="7">
    <location>
        <begin position="62"/>
        <end position="83"/>
    </location>
</feature>
<organism evidence="9 10">
    <name type="scientific">Xanthoceras sorbifolium</name>
    <dbReference type="NCBI Taxonomy" id="99658"/>
    <lineage>
        <taxon>Eukaryota</taxon>
        <taxon>Viridiplantae</taxon>
        <taxon>Streptophyta</taxon>
        <taxon>Embryophyta</taxon>
        <taxon>Tracheophyta</taxon>
        <taxon>Spermatophyta</taxon>
        <taxon>Magnoliopsida</taxon>
        <taxon>eudicotyledons</taxon>
        <taxon>Gunneridae</taxon>
        <taxon>Pentapetalae</taxon>
        <taxon>rosids</taxon>
        <taxon>malvids</taxon>
        <taxon>Sapindales</taxon>
        <taxon>Sapindaceae</taxon>
        <taxon>Xanthoceroideae</taxon>
        <taxon>Xanthoceras</taxon>
    </lineage>
</organism>
<evidence type="ECO:0000256" key="1">
    <source>
        <dbReference type="ARBA" id="ARBA00004370"/>
    </source>
</evidence>